<evidence type="ECO:0000256" key="5">
    <source>
        <dbReference type="ARBA" id="ARBA00022840"/>
    </source>
</evidence>
<evidence type="ECO:0000313" key="12">
    <source>
        <dbReference type="Proteomes" id="UP000095255"/>
    </source>
</evidence>
<keyword evidence="4" id="KW-0547">Nucleotide-binding</keyword>
<name>A0A1E5LA32_9FIRM</name>
<dbReference type="EMBL" id="MJAT01000001">
    <property type="protein sequence ID" value="OEH86938.1"/>
    <property type="molecule type" value="Genomic_DNA"/>
</dbReference>
<keyword evidence="3 8" id="KW-0812">Transmembrane</keyword>
<proteinExistence type="predicted"/>
<evidence type="ECO:0000256" key="8">
    <source>
        <dbReference type="SAM" id="Phobius"/>
    </source>
</evidence>
<keyword evidence="12" id="KW-1185">Reference proteome</keyword>
<organism evidence="11 12">
    <name type="scientific">Desulfuribacillus stibiiarsenatis</name>
    <dbReference type="NCBI Taxonomy" id="1390249"/>
    <lineage>
        <taxon>Bacteria</taxon>
        <taxon>Bacillati</taxon>
        <taxon>Bacillota</taxon>
        <taxon>Desulfuribacillia</taxon>
        <taxon>Desulfuribacillales</taxon>
        <taxon>Desulfuribacillaceae</taxon>
        <taxon>Desulfuribacillus</taxon>
    </lineage>
</organism>
<dbReference type="GO" id="GO:0015421">
    <property type="term" value="F:ABC-type oligopeptide transporter activity"/>
    <property type="evidence" value="ECO:0007669"/>
    <property type="project" value="TreeGrafter"/>
</dbReference>
<dbReference type="CDD" id="cd18544">
    <property type="entry name" value="ABC_6TM_TmrA_like"/>
    <property type="match status" value="1"/>
</dbReference>
<evidence type="ECO:0008006" key="13">
    <source>
        <dbReference type="Google" id="ProtNLM"/>
    </source>
</evidence>
<dbReference type="Gene3D" id="1.20.1560.10">
    <property type="entry name" value="ABC transporter type 1, transmembrane domain"/>
    <property type="match status" value="1"/>
</dbReference>
<dbReference type="InterPro" id="IPR011527">
    <property type="entry name" value="ABC1_TM_dom"/>
</dbReference>
<comment type="subcellular location">
    <subcellularLocation>
        <location evidence="1">Cell membrane</location>
        <topology evidence="1">Multi-pass membrane protein</topology>
    </subcellularLocation>
</comment>
<evidence type="ECO:0000259" key="9">
    <source>
        <dbReference type="PROSITE" id="PS50893"/>
    </source>
</evidence>
<dbReference type="PANTHER" id="PTHR43394:SF1">
    <property type="entry name" value="ATP-BINDING CASSETTE SUB-FAMILY B MEMBER 10, MITOCHONDRIAL"/>
    <property type="match status" value="1"/>
</dbReference>
<reference evidence="11 12" key="1">
    <citation type="submission" date="2016-09" db="EMBL/GenBank/DDBJ databases">
        <title>Desulfuribacillus arsenicus sp. nov., an obligately anaerobic, dissimilatory arsenic- and antimonate-reducing bacterium isolated from anoxic sediments.</title>
        <authorList>
            <person name="Abin C.A."/>
            <person name="Hollibaugh J.T."/>
        </authorList>
    </citation>
    <scope>NUCLEOTIDE SEQUENCE [LARGE SCALE GENOMIC DNA]</scope>
    <source>
        <strain evidence="11 12">MLFW-2</strain>
    </source>
</reference>
<dbReference type="Gene3D" id="3.40.50.300">
    <property type="entry name" value="P-loop containing nucleotide triphosphate hydrolases"/>
    <property type="match status" value="1"/>
</dbReference>
<gene>
    <name evidence="11" type="ORF">BHU72_01375</name>
</gene>
<feature type="transmembrane region" description="Helical" evidence="8">
    <location>
        <begin position="30"/>
        <end position="50"/>
    </location>
</feature>
<evidence type="ECO:0000313" key="11">
    <source>
        <dbReference type="EMBL" id="OEH86938.1"/>
    </source>
</evidence>
<keyword evidence="7 8" id="KW-0472">Membrane</keyword>
<feature type="transmembrane region" description="Helical" evidence="8">
    <location>
        <begin position="364"/>
        <end position="395"/>
    </location>
</feature>
<accession>A0A1E5LA32</accession>
<keyword evidence="6 8" id="KW-1133">Transmembrane helix</keyword>
<dbReference type="InterPro" id="IPR039421">
    <property type="entry name" value="Type_1_exporter"/>
</dbReference>
<evidence type="ECO:0000256" key="6">
    <source>
        <dbReference type="ARBA" id="ARBA00022989"/>
    </source>
</evidence>
<feature type="transmembrane region" description="Helical" evidence="8">
    <location>
        <begin position="274"/>
        <end position="292"/>
    </location>
</feature>
<dbReference type="STRING" id="1390249.BHU72_01375"/>
<keyword evidence="5" id="KW-0067">ATP-binding</keyword>
<feature type="domain" description="ABC transporter" evidence="9">
    <location>
        <begin position="452"/>
        <end position="686"/>
    </location>
</feature>
<dbReference type="AlphaFoldDB" id="A0A1E5LA32"/>
<dbReference type="FunFam" id="3.40.50.300:FF:000287">
    <property type="entry name" value="Multidrug ABC transporter ATP-binding protein"/>
    <property type="match status" value="1"/>
</dbReference>
<dbReference type="GO" id="GO:0005524">
    <property type="term" value="F:ATP binding"/>
    <property type="evidence" value="ECO:0007669"/>
    <property type="project" value="UniProtKB-KW"/>
</dbReference>
<evidence type="ECO:0000256" key="4">
    <source>
        <dbReference type="ARBA" id="ARBA00022741"/>
    </source>
</evidence>
<dbReference type="GO" id="GO:0005886">
    <property type="term" value="C:plasma membrane"/>
    <property type="evidence" value="ECO:0007669"/>
    <property type="project" value="UniProtKB-SubCell"/>
</dbReference>
<dbReference type="SUPFAM" id="SSF90123">
    <property type="entry name" value="ABC transporter transmembrane region"/>
    <property type="match status" value="1"/>
</dbReference>
<sequence length="689" mass="78823">MKYTLSEETGVGKSYDSKLMMRLLRYVKPYRHLFALTVVLVMLITATQLARPYMIKVAIDDHINGLHIPMITSQAGEFSIGNEVLTRDKRLRELSSVNEIPLDLQIQLAQVRQIVVYEDAHFLIDGMIANPSSPSKVTIREDGGYIFEGQPGRELLAEEMQQFRNYDIQALTKIALLFLGIIVTGFAMGYLQFYLLQYIGQRVVFDIREQAFTHLQKMSISYFDNNPVGRLVTRITNDTENLNELYTSVLVNLFKDLLMIFGIMGVLLYMDYRLALVAFATVPLMLFITFFYRLKARAVFREIRIQLAKINSNIQESLSGIKVIQAFALQKRKYEEFYQINTAHFKANFQDLILFALFRPSMDFVYALTLALLVWYGGSSVVQGTIQFGVLYAFIHYTEQFFRPIRDLAEKYNVMQSAMVSSERVFQLLDEPEQIPDSTTALVHEQPIAGRIEFKDVCFSYNQKDYVLKNISFTVNPGETVAIVGSTGSGKTTILHLLARFYEASRGSITIDDIDIKELPKAHLRSLLGIVQQDVFLFTGDIQSNIHLNHPDITNEKVREISRYVNADAFIQQLPRGYEEPVTERGSTLSTGQRQLLAFARTLAHEPKILLLDEATANIDSYTEELIQDALPKISHGRTTIIVAHRLSTIQKADRILVIHKGRLVEEGTHEELLGKKNFYYTLYKLQYH</sequence>
<dbReference type="Pfam" id="PF00005">
    <property type="entry name" value="ABC_tran"/>
    <property type="match status" value="1"/>
</dbReference>
<dbReference type="SMART" id="SM00382">
    <property type="entry name" value="AAA"/>
    <property type="match status" value="1"/>
</dbReference>
<evidence type="ECO:0000256" key="2">
    <source>
        <dbReference type="ARBA" id="ARBA00022448"/>
    </source>
</evidence>
<dbReference type="InterPro" id="IPR003593">
    <property type="entry name" value="AAA+_ATPase"/>
</dbReference>
<dbReference type="OrthoDB" id="9770415at2"/>
<dbReference type="PROSITE" id="PS50893">
    <property type="entry name" value="ABC_TRANSPORTER_2"/>
    <property type="match status" value="1"/>
</dbReference>
<evidence type="ECO:0000256" key="1">
    <source>
        <dbReference type="ARBA" id="ARBA00004651"/>
    </source>
</evidence>
<dbReference type="InterPro" id="IPR003439">
    <property type="entry name" value="ABC_transporter-like_ATP-bd"/>
</dbReference>
<comment type="caution">
    <text evidence="11">The sequence shown here is derived from an EMBL/GenBank/DDBJ whole genome shotgun (WGS) entry which is preliminary data.</text>
</comment>
<evidence type="ECO:0000256" key="3">
    <source>
        <dbReference type="ARBA" id="ARBA00022692"/>
    </source>
</evidence>
<dbReference type="GO" id="GO:0016887">
    <property type="term" value="F:ATP hydrolysis activity"/>
    <property type="evidence" value="ECO:0007669"/>
    <property type="project" value="InterPro"/>
</dbReference>
<dbReference type="Proteomes" id="UP000095255">
    <property type="component" value="Unassembled WGS sequence"/>
</dbReference>
<dbReference type="SUPFAM" id="SSF52540">
    <property type="entry name" value="P-loop containing nucleoside triphosphate hydrolases"/>
    <property type="match status" value="1"/>
</dbReference>
<evidence type="ECO:0000259" key="10">
    <source>
        <dbReference type="PROSITE" id="PS50929"/>
    </source>
</evidence>
<dbReference type="Pfam" id="PF00664">
    <property type="entry name" value="ABC_membrane"/>
    <property type="match status" value="1"/>
</dbReference>
<keyword evidence="2" id="KW-0813">Transport</keyword>
<feature type="domain" description="ABC transmembrane type-1" evidence="10">
    <location>
        <begin position="163"/>
        <end position="417"/>
    </location>
</feature>
<dbReference type="CDD" id="cd03254">
    <property type="entry name" value="ABCC_Glucan_exporter_like"/>
    <property type="match status" value="1"/>
</dbReference>
<dbReference type="PROSITE" id="PS50929">
    <property type="entry name" value="ABC_TM1F"/>
    <property type="match status" value="1"/>
</dbReference>
<dbReference type="InterPro" id="IPR027417">
    <property type="entry name" value="P-loop_NTPase"/>
</dbReference>
<protein>
    <recommendedName>
        <fullName evidence="13">ABC transporter ATP-binding protein</fullName>
    </recommendedName>
</protein>
<dbReference type="RefSeq" id="WP_069700816.1">
    <property type="nucleotide sequence ID" value="NZ_MJAT01000001.1"/>
</dbReference>
<dbReference type="InterPro" id="IPR036640">
    <property type="entry name" value="ABC1_TM_sf"/>
</dbReference>
<feature type="transmembrane region" description="Helical" evidence="8">
    <location>
        <begin position="174"/>
        <end position="195"/>
    </location>
</feature>
<feature type="transmembrane region" description="Helical" evidence="8">
    <location>
        <begin position="245"/>
        <end position="267"/>
    </location>
</feature>
<evidence type="ECO:0000256" key="7">
    <source>
        <dbReference type="ARBA" id="ARBA00023136"/>
    </source>
</evidence>
<dbReference type="PANTHER" id="PTHR43394">
    <property type="entry name" value="ATP-DEPENDENT PERMEASE MDL1, MITOCHONDRIAL"/>
    <property type="match status" value="1"/>
</dbReference>